<accession>A0ABW4RHM2</accession>
<sequence>MSFFGQIAHWAGTKEKQLANTTKQAVAATVHAVQHAEQKVEKTVKQVAHDTVNISHAAKQAFQQGEKKVAQIEHKVEQHVQQAVTHMSEKAKQAEHTVTHAIQHAVDSHPAVKQAVEHTEQAVHHVTQAVEQKSKEVYHAVQHAEHKVESNIKQAVHNTEHRISEVTHTAVRAEQKAETAIKQAVTPLVHHVQHKVSETYHAAMKAGREMKQDIQHDAQAVVHGTEHAVKATVHAAKQAEQGTKAFLHQAKTEFIDDFHRIGQTVKHDVSVIKQKEQQVEHTISQSIQNAKQQAKVTGQQVRNAYQSVAKTVNQSIDTAKEGFDGAKEAMISDMTWGLAQKRPTPTEHPIAHKTGELIGHLAATALGGTEVAGGATAEGGGLVLDAGLITAPIGVTVGVAGVAGIVHGSGTVVQGTKNALQSMNDLVQLIHGEGKGSAGKVGAEGAGSSTLSNRKIDSLHEKTQNVRGDIKKEIEKITSSEEYKNLSKTQADKLDRKIRKLNNGNVAVAEVNIPGVKKEFQAHSQIHSADSIGSSTGDFSHSKADKSLKSYVDDEFPRFNDTEAKILEDIASQIKDPNVKGRIDLFTELDACQSCSNLIMEFRRKFPNIELNAYSKSMK</sequence>
<dbReference type="RefSeq" id="WP_347324697.1">
    <property type="nucleotide sequence ID" value="NZ_JBCGUH010000004.1"/>
</dbReference>
<organism evidence="1 2">
    <name type="scientific">Paenibacillus wenxiniae</name>
    <dbReference type="NCBI Taxonomy" id="1636843"/>
    <lineage>
        <taxon>Bacteria</taxon>
        <taxon>Bacillati</taxon>
        <taxon>Bacillota</taxon>
        <taxon>Bacilli</taxon>
        <taxon>Bacillales</taxon>
        <taxon>Paenibacillaceae</taxon>
        <taxon>Paenibacillus</taxon>
    </lineage>
</organism>
<dbReference type="Gene3D" id="1.20.120.20">
    <property type="entry name" value="Apolipoprotein"/>
    <property type="match status" value="1"/>
</dbReference>
<dbReference type="Proteomes" id="UP001597233">
    <property type="component" value="Unassembled WGS sequence"/>
</dbReference>
<proteinExistence type="predicted"/>
<evidence type="ECO:0000313" key="1">
    <source>
        <dbReference type="EMBL" id="MFD1885742.1"/>
    </source>
</evidence>
<dbReference type="EMBL" id="JBHUEH010000014">
    <property type="protein sequence ID" value="MFD1885742.1"/>
    <property type="molecule type" value="Genomic_DNA"/>
</dbReference>
<dbReference type="InterPro" id="IPR032721">
    <property type="entry name" value="Toxin-deaminase"/>
</dbReference>
<keyword evidence="2" id="KW-1185">Reference proteome</keyword>
<dbReference type="Pfam" id="PF14424">
    <property type="entry name" value="Toxin-deaminase"/>
    <property type="match status" value="1"/>
</dbReference>
<name>A0ABW4RHM2_9BACL</name>
<reference evidence="2" key="1">
    <citation type="journal article" date="2019" name="Int. J. Syst. Evol. Microbiol.">
        <title>The Global Catalogue of Microorganisms (GCM) 10K type strain sequencing project: providing services to taxonomists for standard genome sequencing and annotation.</title>
        <authorList>
            <consortium name="The Broad Institute Genomics Platform"/>
            <consortium name="The Broad Institute Genome Sequencing Center for Infectious Disease"/>
            <person name="Wu L."/>
            <person name="Ma J."/>
        </authorList>
    </citation>
    <scope>NUCLEOTIDE SEQUENCE [LARGE SCALE GENOMIC DNA]</scope>
    <source>
        <strain evidence="2">CCUG 54950</strain>
    </source>
</reference>
<evidence type="ECO:0000313" key="2">
    <source>
        <dbReference type="Proteomes" id="UP001597233"/>
    </source>
</evidence>
<protein>
    <submittedName>
        <fullName evidence="1">Deaminase domain-containing protein</fullName>
    </submittedName>
</protein>
<comment type="caution">
    <text evidence="1">The sequence shown here is derived from an EMBL/GenBank/DDBJ whole genome shotgun (WGS) entry which is preliminary data.</text>
</comment>
<gene>
    <name evidence="1" type="ORF">ACFSC9_09415</name>
</gene>